<dbReference type="AlphaFoldDB" id="A0A8J5R5Z4"/>
<dbReference type="GO" id="GO:0016020">
    <property type="term" value="C:membrane"/>
    <property type="evidence" value="ECO:0007669"/>
    <property type="project" value="UniProtKB-SubCell"/>
</dbReference>
<dbReference type="EMBL" id="JAAOIC020000001">
    <property type="protein sequence ID" value="KAG8042762.1"/>
    <property type="molecule type" value="Genomic_DNA"/>
</dbReference>
<reference evidence="6" key="2">
    <citation type="submission" date="2021-04" db="EMBL/GenBank/DDBJ databases">
        <title>Genome-wide patterns of bracovirus chromosomal integration into multiple host tissues during parasitism.</title>
        <authorList>
            <person name="Chebbi M.A.C."/>
        </authorList>
    </citation>
    <scope>NUCLEOTIDE SEQUENCE</scope>
    <source>
        <tissue evidence="6">Whole body</tissue>
    </source>
</reference>
<evidence type="ECO:0000256" key="2">
    <source>
        <dbReference type="ARBA" id="ARBA00022692"/>
    </source>
</evidence>
<evidence type="ECO:0000256" key="4">
    <source>
        <dbReference type="ARBA" id="ARBA00023136"/>
    </source>
</evidence>
<gene>
    <name evidence="6" type="ORF">G9C98_005402</name>
</gene>
<evidence type="ECO:0000256" key="5">
    <source>
        <dbReference type="SAM" id="Phobius"/>
    </source>
</evidence>
<evidence type="ECO:0000256" key="1">
    <source>
        <dbReference type="ARBA" id="ARBA00004141"/>
    </source>
</evidence>
<dbReference type="Pfam" id="PF00335">
    <property type="entry name" value="Tetraspanin"/>
    <property type="match status" value="1"/>
</dbReference>
<feature type="transmembrane region" description="Helical" evidence="5">
    <location>
        <begin position="207"/>
        <end position="233"/>
    </location>
</feature>
<keyword evidence="7" id="KW-1185">Reference proteome</keyword>
<proteinExistence type="predicted"/>
<evidence type="ECO:0008006" key="8">
    <source>
        <dbReference type="Google" id="ProtNLM"/>
    </source>
</evidence>
<sequence length="263" mass="30442">MTGSYFCLRYILLSCFIFLGILGLIICTISSLFVYQLHQHNYLSFNNDTLIIHYIKGSSSPPIILIITGLIIFAFITYFWYIIDYKYNRRQIMTFLLTFTLISIIEISIGIWVLIIHEKLGALLVTSLKKTLSIPKLKQQIFLSSFKEKNIKLICCGYNETSTPEFEELTSWFCCNFQRLNNELRTVCEDVYGKECQHLAIHSIRSILLHIFLLIICSIIIETLLIVSIFCCIKVMKKKIPRRIELALQKPSTPLALNDFGTN</sequence>
<keyword evidence="3 5" id="KW-1133">Transmembrane helix</keyword>
<accession>A0A8J5R5Z4</accession>
<feature type="transmembrane region" description="Helical" evidence="5">
    <location>
        <begin position="95"/>
        <end position="115"/>
    </location>
</feature>
<comment type="caution">
    <text evidence="6">The sequence shown here is derived from an EMBL/GenBank/DDBJ whole genome shotgun (WGS) entry which is preliminary data.</text>
</comment>
<dbReference type="OrthoDB" id="6239677at2759"/>
<feature type="transmembrane region" description="Helical" evidence="5">
    <location>
        <begin position="12"/>
        <end position="35"/>
    </location>
</feature>
<reference evidence="6" key="1">
    <citation type="submission" date="2020-03" db="EMBL/GenBank/DDBJ databases">
        <authorList>
            <person name="Chebbi M.A."/>
            <person name="Drezen J.M."/>
        </authorList>
    </citation>
    <scope>NUCLEOTIDE SEQUENCE</scope>
    <source>
        <tissue evidence="6">Whole body</tissue>
    </source>
</reference>
<keyword evidence="2 5" id="KW-0812">Transmembrane</keyword>
<name>A0A8J5R5Z4_9HYME</name>
<organism evidence="6 7">
    <name type="scientific">Cotesia typhae</name>
    <dbReference type="NCBI Taxonomy" id="2053667"/>
    <lineage>
        <taxon>Eukaryota</taxon>
        <taxon>Metazoa</taxon>
        <taxon>Ecdysozoa</taxon>
        <taxon>Arthropoda</taxon>
        <taxon>Hexapoda</taxon>
        <taxon>Insecta</taxon>
        <taxon>Pterygota</taxon>
        <taxon>Neoptera</taxon>
        <taxon>Endopterygota</taxon>
        <taxon>Hymenoptera</taxon>
        <taxon>Apocrita</taxon>
        <taxon>Ichneumonoidea</taxon>
        <taxon>Braconidae</taxon>
        <taxon>Microgastrinae</taxon>
        <taxon>Cotesia</taxon>
    </lineage>
</organism>
<dbReference type="InterPro" id="IPR018499">
    <property type="entry name" value="Tetraspanin/Peripherin"/>
</dbReference>
<comment type="subcellular location">
    <subcellularLocation>
        <location evidence="1">Membrane</location>
        <topology evidence="1">Multi-pass membrane protein</topology>
    </subcellularLocation>
</comment>
<evidence type="ECO:0000313" key="7">
    <source>
        <dbReference type="Proteomes" id="UP000729913"/>
    </source>
</evidence>
<feature type="transmembrane region" description="Helical" evidence="5">
    <location>
        <begin position="63"/>
        <end position="83"/>
    </location>
</feature>
<dbReference type="Proteomes" id="UP000729913">
    <property type="component" value="Unassembled WGS sequence"/>
</dbReference>
<keyword evidence="4 5" id="KW-0472">Membrane</keyword>
<protein>
    <recommendedName>
        <fullName evidence="8">Tetraspanin</fullName>
    </recommendedName>
</protein>
<evidence type="ECO:0000313" key="6">
    <source>
        <dbReference type="EMBL" id="KAG8042762.1"/>
    </source>
</evidence>
<evidence type="ECO:0000256" key="3">
    <source>
        <dbReference type="ARBA" id="ARBA00022989"/>
    </source>
</evidence>